<reference evidence="2 3" key="1">
    <citation type="journal article" date="2012" name="BMC Genomics">
        <title>Comparative genomic analysis of human infective Trypanosoma cruzi lineages with the bat-restricted subspecies T. cruzi marinkellei.</title>
        <authorList>
            <person name="Franzen O."/>
            <person name="Talavera-Lopez C."/>
            <person name="Ochaya S."/>
            <person name="Butler C.E."/>
            <person name="Messenger L.A."/>
            <person name="Lewis M.D."/>
            <person name="Llewellyn M.S."/>
            <person name="Marinkelle C.J."/>
            <person name="Tyler K.M."/>
            <person name="Miles M.A."/>
            <person name="Andersson B."/>
        </authorList>
    </citation>
    <scope>NUCLEOTIDE SEQUENCE [LARGE SCALE GENOMIC DNA]</scope>
    <source>
        <strain evidence="2 3">B7</strain>
    </source>
</reference>
<proteinExistence type="predicted"/>
<evidence type="ECO:0000256" key="1">
    <source>
        <dbReference type="SAM" id="MobiDB-lite"/>
    </source>
</evidence>
<protein>
    <submittedName>
        <fullName evidence="2">Uncharacterized protein</fullName>
    </submittedName>
</protein>
<comment type="caution">
    <text evidence="2">The sequence shown here is derived from an EMBL/GenBank/DDBJ whole genome shotgun (WGS) entry which is preliminary data.</text>
</comment>
<evidence type="ECO:0000313" key="2">
    <source>
        <dbReference type="EMBL" id="EKF39525.1"/>
    </source>
</evidence>
<accession>K2NJF2</accession>
<evidence type="ECO:0000313" key="3">
    <source>
        <dbReference type="Proteomes" id="UP000007350"/>
    </source>
</evidence>
<dbReference type="EMBL" id="AHKC01000935">
    <property type="protein sequence ID" value="EKF39525.1"/>
    <property type="molecule type" value="Genomic_DNA"/>
</dbReference>
<organism evidence="2 3">
    <name type="scientific">Trypanosoma cruzi marinkellei</name>
    <dbReference type="NCBI Taxonomy" id="85056"/>
    <lineage>
        <taxon>Eukaryota</taxon>
        <taxon>Discoba</taxon>
        <taxon>Euglenozoa</taxon>
        <taxon>Kinetoplastea</taxon>
        <taxon>Metakinetoplastina</taxon>
        <taxon>Trypanosomatida</taxon>
        <taxon>Trypanosomatidae</taxon>
        <taxon>Trypanosoma</taxon>
        <taxon>Schizotrypanum</taxon>
    </lineage>
</organism>
<sequence>MAWRPVLRAAGGGGATTASFKSPAPFSLLGRGVAVRLCRLTLFCPQRFTSTSTTATTGGWSYEQVDTRTGRTPLDTLYEERLQRIRTVFESPLPPMPRDGNVSPDFLVGFAHYEYRLRDQYRAVLARALNVPVAAVRLSVAWSGRFDVTRFNRVQKVCGVCVAPGNTPHMAESQEKIRRVVRAINERQSESFLASHLVQASEAIPEVEFAATERDAIVAERVHRWLCEHILKPHLVVVVYGANNDARNDSNSNGAQKNGELAKQCAFIEERWMKAFYHRRVVPHVLSFLRLTQLFQDAVRRGEVEGVALLQPQANPDEEARSAKESLEAEAEATSGPTASATAAPAEKDGIPVKLLALDDEGAWHTLLRSAVFRRCNNRVAFPLLFIHGDSVGGVEEMRYLLHNREALDAVLLHPNDVAFKKKFMSRFRSSHSRLRMAEEMSV</sequence>
<gene>
    <name evidence="2" type="ORF">MOQ_000244</name>
</gene>
<feature type="compositionally biased region" description="Basic and acidic residues" evidence="1">
    <location>
        <begin position="318"/>
        <end position="327"/>
    </location>
</feature>
<name>K2NJF2_TRYCR</name>
<dbReference type="AlphaFoldDB" id="K2NJF2"/>
<feature type="region of interest" description="Disordered" evidence="1">
    <location>
        <begin position="310"/>
        <end position="345"/>
    </location>
</feature>
<keyword evidence="3" id="KW-1185">Reference proteome</keyword>
<dbReference type="OrthoDB" id="273523at2759"/>
<feature type="compositionally biased region" description="Low complexity" evidence="1">
    <location>
        <begin position="332"/>
        <end position="345"/>
    </location>
</feature>
<dbReference type="Proteomes" id="UP000007350">
    <property type="component" value="Unassembled WGS sequence"/>
</dbReference>